<dbReference type="InterPro" id="IPR036397">
    <property type="entry name" value="RNaseH_sf"/>
</dbReference>
<gene>
    <name evidence="2" type="ORF">C0186_01495</name>
</gene>
<dbReference type="EMBL" id="PNIO01000009">
    <property type="protein sequence ID" value="PMP72391.1"/>
    <property type="molecule type" value="Genomic_DNA"/>
</dbReference>
<evidence type="ECO:0000313" key="3">
    <source>
        <dbReference type="Proteomes" id="UP000242288"/>
    </source>
</evidence>
<dbReference type="SUPFAM" id="SSF53098">
    <property type="entry name" value="Ribonuclease H-like"/>
    <property type="match status" value="1"/>
</dbReference>
<keyword evidence="2" id="KW-0540">Nuclease</keyword>
<evidence type="ECO:0000313" key="2">
    <source>
        <dbReference type="EMBL" id="PMP72391.1"/>
    </source>
</evidence>
<feature type="domain" description="YprB ribonuclease H-like" evidence="1">
    <location>
        <begin position="88"/>
        <end position="240"/>
    </location>
</feature>
<keyword evidence="2" id="KW-0269">Exonuclease</keyword>
<dbReference type="GO" id="GO:0004527">
    <property type="term" value="F:exonuclease activity"/>
    <property type="evidence" value="ECO:0007669"/>
    <property type="project" value="UniProtKB-KW"/>
</dbReference>
<organism evidence="2 3">
    <name type="scientific">Thermodesulfovibrio aggregans</name>
    <dbReference type="NCBI Taxonomy" id="86166"/>
    <lineage>
        <taxon>Bacteria</taxon>
        <taxon>Pseudomonadati</taxon>
        <taxon>Nitrospirota</taxon>
        <taxon>Thermodesulfovibrionia</taxon>
        <taxon>Thermodesulfovibrionales</taxon>
        <taxon>Thermodesulfovibrionaceae</taxon>
        <taxon>Thermodesulfovibrio</taxon>
    </lineage>
</organism>
<dbReference type="Pfam" id="PF13482">
    <property type="entry name" value="RNase_H_2"/>
    <property type="match status" value="1"/>
</dbReference>
<dbReference type="InterPro" id="IPR012337">
    <property type="entry name" value="RNaseH-like_sf"/>
</dbReference>
<accession>A0A2J6WPS5</accession>
<dbReference type="GO" id="GO:0003676">
    <property type="term" value="F:nucleic acid binding"/>
    <property type="evidence" value="ECO:0007669"/>
    <property type="project" value="InterPro"/>
</dbReference>
<dbReference type="PANTHER" id="PTHR38462:SF1">
    <property type="entry name" value="YPRB RIBONUCLEASE H-LIKE DOMAIN-CONTAINING PROTEIN"/>
    <property type="match status" value="1"/>
</dbReference>
<dbReference type="InterPro" id="IPR038720">
    <property type="entry name" value="YprB_RNase_H-like_dom"/>
</dbReference>
<reference evidence="2 3" key="1">
    <citation type="submission" date="2018-01" db="EMBL/GenBank/DDBJ databases">
        <title>Metagenomic assembled genomes from two thermal pools in the Uzon Caldera, Kamchatka, Russia.</title>
        <authorList>
            <person name="Wilkins L."/>
            <person name="Ettinger C."/>
        </authorList>
    </citation>
    <scope>NUCLEOTIDE SEQUENCE [LARGE SCALE GENOMIC DNA]</scope>
    <source>
        <strain evidence="2">ZAV-04</strain>
    </source>
</reference>
<dbReference type="Gene3D" id="3.30.420.10">
    <property type="entry name" value="Ribonuclease H-like superfamily/Ribonuclease H"/>
    <property type="match status" value="1"/>
</dbReference>
<evidence type="ECO:0000259" key="1">
    <source>
        <dbReference type="Pfam" id="PF13482"/>
    </source>
</evidence>
<name>A0A2J6WPS5_9BACT</name>
<dbReference type="AlphaFoldDB" id="A0A2J6WPS5"/>
<sequence>MIKNTFILLDGIGEKRERKLWRQGVLTWEDFFNCKEVLDLDYEKKQSYDEFLHWAYEALICKDCCFFAEHLKKREHWRLFEEWMNDVVCLDIETNGLTPEKGGYVTVVGLYSPKGYQALVKGENLTEDNLQQSLDGYRYLITFYGSIFDIPFLKKEFPNLKIEHMPHFDLFFAGKRLGIHGGLKKLETLFLIERQEELKGLNGYDAVKLWKAYLNGSTDSLERLISYNRADTENLFQLGKIFYDMLRSQVGIEEFIDNGTKRDSQKVS</sequence>
<keyword evidence="2" id="KW-0378">Hydrolase</keyword>
<proteinExistence type="predicted"/>
<protein>
    <submittedName>
        <fullName evidence="2">Exonuclease</fullName>
    </submittedName>
</protein>
<dbReference type="Proteomes" id="UP000242288">
    <property type="component" value="Unassembled WGS sequence"/>
</dbReference>
<dbReference type="PANTHER" id="PTHR38462">
    <property type="entry name" value="EXONUCLEASE-LIKE PROTEIN"/>
    <property type="match status" value="1"/>
</dbReference>
<comment type="caution">
    <text evidence="2">The sequence shown here is derived from an EMBL/GenBank/DDBJ whole genome shotgun (WGS) entry which is preliminary data.</text>
</comment>